<protein>
    <submittedName>
        <fullName evidence="1">Uncharacterized protein</fullName>
    </submittedName>
</protein>
<dbReference type="OrthoDB" id="5834495at2759"/>
<sequence length="132" mass="14209">MSIGDTTVTDAPSSPNADHIENTFFNNDTMAAFEKGPKGRLSYDRLTNYSVADMSLVETAVTDSTEAPSTAEAFGSLCHSSENMFISDNTFREADAGQKATLNLNATQYSNIDMSLNSTVDCSSRESCSFCT</sequence>
<reference evidence="1 2" key="1">
    <citation type="submission" date="2018-11" db="EMBL/GenBank/DDBJ databases">
        <authorList>
            <consortium name="Pathogen Informatics"/>
        </authorList>
    </citation>
    <scope>NUCLEOTIDE SEQUENCE [LARGE SCALE GENOMIC DNA]</scope>
</reference>
<evidence type="ECO:0000313" key="1">
    <source>
        <dbReference type="EMBL" id="VDM70853.1"/>
    </source>
</evidence>
<dbReference type="EMBL" id="UYYB01017862">
    <property type="protein sequence ID" value="VDM70853.1"/>
    <property type="molecule type" value="Genomic_DNA"/>
</dbReference>
<dbReference type="Proteomes" id="UP000270094">
    <property type="component" value="Unassembled WGS sequence"/>
</dbReference>
<dbReference type="AlphaFoldDB" id="A0A3P7ISL9"/>
<evidence type="ECO:0000313" key="2">
    <source>
        <dbReference type="Proteomes" id="UP000270094"/>
    </source>
</evidence>
<proteinExistence type="predicted"/>
<gene>
    <name evidence="1" type="ORF">SVUK_LOCUS5851</name>
</gene>
<name>A0A3P7ISL9_STRVU</name>
<organism evidence="1 2">
    <name type="scientific">Strongylus vulgaris</name>
    <name type="common">Blood worm</name>
    <dbReference type="NCBI Taxonomy" id="40348"/>
    <lineage>
        <taxon>Eukaryota</taxon>
        <taxon>Metazoa</taxon>
        <taxon>Ecdysozoa</taxon>
        <taxon>Nematoda</taxon>
        <taxon>Chromadorea</taxon>
        <taxon>Rhabditida</taxon>
        <taxon>Rhabditina</taxon>
        <taxon>Rhabditomorpha</taxon>
        <taxon>Strongyloidea</taxon>
        <taxon>Strongylidae</taxon>
        <taxon>Strongylus</taxon>
    </lineage>
</organism>
<keyword evidence="2" id="KW-1185">Reference proteome</keyword>
<accession>A0A3P7ISL9</accession>